<name>A0A8K0XP18_9AGAR</name>
<protein>
    <submittedName>
        <fullName evidence="2">Uncharacterized protein</fullName>
    </submittedName>
</protein>
<proteinExistence type="predicted"/>
<keyword evidence="3" id="KW-1185">Reference proteome</keyword>
<evidence type="ECO:0000256" key="1">
    <source>
        <dbReference type="SAM" id="MobiDB-lite"/>
    </source>
</evidence>
<reference evidence="2" key="1">
    <citation type="journal article" date="2021" name="New Phytol.">
        <title>Evolutionary innovations through gain and loss of genes in the ectomycorrhizal Boletales.</title>
        <authorList>
            <person name="Wu G."/>
            <person name="Miyauchi S."/>
            <person name="Morin E."/>
            <person name="Kuo A."/>
            <person name="Drula E."/>
            <person name="Varga T."/>
            <person name="Kohler A."/>
            <person name="Feng B."/>
            <person name="Cao Y."/>
            <person name="Lipzen A."/>
            <person name="Daum C."/>
            <person name="Hundley H."/>
            <person name="Pangilinan J."/>
            <person name="Johnson J."/>
            <person name="Barry K."/>
            <person name="LaButti K."/>
            <person name="Ng V."/>
            <person name="Ahrendt S."/>
            <person name="Min B."/>
            <person name="Choi I.G."/>
            <person name="Park H."/>
            <person name="Plett J.M."/>
            <person name="Magnuson J."/>
            <person name="Spatafora J.W."/>
            <person name="Nagy L.G."/>
            <person name="Henrissat B."/>
            <person name="Grigoriev I.V."/>
            <person name="Yang Z.L."/>
            <person name="Xu J."/>
            <person name="Martin F.M."/>
        </authorList>
    </citation>
    <scope>NUCLEOTIDE SEQUENCE</scope>
    <source>
        <strain evidence="2">KKN 215</strain>
    </source>
</reference>
<dbReference type="OrthoDB" id="2720314at2759"/>
<dbReference type="EMBL" id="JAEVFJ010000019">
    <property type="protein sequence ID" value="KAH8099497.1"/>
    <property type="molecule type" value="Genomic_DNA"/>
</dbReference>
<feature type="region of interest" description="Disordered" evidence="1">
    <location>
        <begin position="1"/>
        <end position="25"/>
    </location>
</feature>
<evidence type="ECO:0000313" key="3">
    <source>
        <dbReference type="Proteomes" id="UP000813824"/>
    </source>
</evidence>
<accession>A0A8K0XP18</accession>
<organism evidence="2 3">
    <name type="scientific">Cristinia sonorae</name>
    <dbReference type="NCBI Taxonomy" id="1940300"/>
    <lineage>
        <taxon>Eukaryota</taxon>
        <taxon>Fungi</taxon>
        <taxon>Dikarya</taxon>
        <taxon>Basidiomycota</taxon>
        <taxon>Agaricomycotina</taxon>
        <taxon>Agaricomycetes</taxon>
        <taxon>Agaricomycetidae</taxon>
        <taxon>Agaricales</taxon>
        <taxon>Pleurotineae</taxon>
        <taxon>Stephanosporaceae</taxon>
        <taxon>Cristinia</taxon>
    </lineage>
</organism>
<gene>
    <name evidence="2" type="ORF">BXZ70DRAFT_229356</name>
</gene>
<comment type="caution">
    <text evidence="2">The sequence shown here is derived from an EMBL/GenBank/DDBJ whole genome shotgun (WGS) entry which is preliminary data.</text>
</comment>
<evidence type="ECO:0000313" key="2">
    <source>
        <dbReference type="EMBL" id="KAH8099497.1"/>
    </source>
</evidence>
<sequence>MQVGQISTNATQPDTSATPNVQSDPELQAKLSTLTKLKGITASLLTEIDEKLKYDPLLVTSVAKLKSMNISCGDSLRCRLGLNRRTEEATLVGANCTMSAPGFHEYLRMLAALVVQHESMPRARMWFEAFLYRAAVMQNPKTPLVLLAPEGISVVPIAVLSRETETEGLYITTPLQYQEYTAYLASEESGAPADCDNAKSIVQLFLVHVAEKLELNDYMPHVIMSLYESVTKPKSKVYMRGVLSNGFEFSFVELRLNPDGQGATYRRSDKFLFKLHSHWLTPYEEFPARAIHLISGMLGSWIANSKEPVSAEGDDWFF</sequence>
<dbReference type="AlphaFoldDB" id="A0A8K0XP18"/>
<dbReference type="Proteomes" id="UP000813824">
    <property type="component" value="Unassembled WGS sequence"/>
</dbReference>